<feature type="repeat" description="ANK" evidence="3">
    <location>
        <begin position="23"/>
        <end position="55"/>
    </location>
</feature>
<feature type="non-terminal residue" evidence="4">
    <location>
        <position position="1"/>
    </location>
</feature>
<dbReference type="Pfam" id="PF13637">
    <property type="entry name" value="Ank_4"/>
    <property type="match status" value="1"/>
</dbReference>
<proteinExistence type="predicted"/>
<dbReference type="PROSITE" id="PS50088">
    <property type="entry name" value="ANK_REPEAT"/>
    <property type="match status" value="5"/>
</dbReference>
<sequence length="302" mass="31746">EGGCVETVRVLLNAETDVNKVGDGGTPLQRASRKGCIGIVKLLIAARADVDKDNASTAAMDQETALAAAASGGFTDIAQLLLQSRADINKPCKHEDFSPVRSPLAAACIDGHIDIVRQLLDARADANSPEAFYALPNRHSPFDPPRFLTPLGAACMGSDENSTEIVQLLLAAGADTDAPSAIPAGSLSLRQGSNIFSIPETPNACDPRVESHARPLAAASQFGVLHVVQLLLEVRADKDALSDGGTALRMAARKGHAEIVRLLLRAGADRNKPCLEGTHRTPLEAAAFYGRAEAYNLLSGEE</sequence>
<dbReference type="Gene3D" id="1.25.40.20">
    <property type="entry name" value="Ankyrin repeat-containing domain"/>
    <property type="match status" value="3"/>
</dbReference>
<reference evidence="4" key="1">
    <citation type="submission" date="2021-02" db="EMBL/GenBank/DDBJ databases">
        <authorList>
            <person name="Dougan E. K."/>
            <person name="Rhodes N."/>
            <person name="Thang M."/>
            <person name="Chan C."/>
        </authorList>
    </citation>
    <scope>NUCLEOTIDE SEQUENCE</scope>
</reference>
<dbReference type="EMBL" id="CAJNIZ010041057">
    <property type="protein sequence ID" value="CAE7610658.1"/>
    <property type="molecule type" value="Genomic_DNA"/>
</dbReference>
<dbReference type="InterPro" id="IPR050889">
    <property type="entry name" value="Dendritic_Spine_Reg/Scaffold"/>
</dbReference>
<evidence type="ECO:0000313" key="4">
    <source>
        <dbReference type="EMBL" id="CAE7610658.1"/>
    </source>
</evidence>
<dbReference type="PANTHER" id="PTHR24166">
    <property type="entry name" value="ROLLING PEBBLES, ISOFORM B"/>
    <property type="match status" value="1"/>
</dbReference>
<name>A0A812V0I9_SYMPI</name>
<dbReference type="SMART" id="SM00248">
    <property type="entry name" value="ANK"/>
    <property type="match status" value="6"/>
</dbReference>
<keyword evidence="5" id="KW-1185">Reference proteome</keyword>
<dbReference type="Proteomes" id="UP000649617">
    <property type="component" value="Unassembled WGS sequence"/>
</dbReference>
<keyword evidence="1" id="KW-0677">Repeat</keyword>
<gene>
    <name evidence="4" type="primary">mask</name>
    <name evidence="4" type="ORF">SPIL2461_LOCUS16098</name>
</gene>
<keyword evidence="2 3" id="KW-0040">ANK repeat</keyword>
<organism evidence="4 5">
    <name type="scientific">Symbiodinium pilosum</name>
    <name type="common">Dinoflagellate</name>
    <dbReference type="NCBI Taxonomy" id="2952"/>
    <lineage>
        <taxon>Eukaryota</taxon>
        <taxon>Sar</taxon>
        <taxon>Alveolata</taxon>
        <taxon>Dinophyceae</taxon>
        <taxon>Suessiales</taxon>
        <taxon>Symbiodiniaceae</taxon>
        <taxon>Symbiodinium</taxon>
    </lineage>
</organism>
<dbReference type="OrthoDB" id="4772757at2759"/>
<feature type="repeat" description="ANK" evidence="3">
    <location>
        <begin position="243"/>
        <end position="271"/>
    </location>
</feature>
<feature type="repeat" description="ANK" evidence="3">
    <location>
        <begin position="146"/>
        <end position="181"/>
    </location>
</feature>
<dbReference type="Pfam" id="PF00023">
    <property type="entry name" value="Ank"/>
    <property type="match status" value="1"/>
</dbReference>
<feature type="repeat" description="ANK" evidence="3">
    <location>
        <begin position="61"/>
        <end position="93"/>
    </location>
</feature>
<dbReference type="InterPro" id="IPR036770">
    <property type="entry name" value="Ankyrin_rpt-contain_sf"/>
</dbReference>
<dbReference type="Pfam" id="PF12796">
    <property type="entry name" value="Ank_2"/>
    <property type="match status" value="2"/>
</dbReference>
<dbReference type="InterPro" id="IPR002110">
    <property type="entry name" value="Ankyrin_rpt"/>
</dbReference>
<feature type="repeat" description="ANK" evidence="3">
    <location>
        <begin position="99"/>
        <end position="131"/>
    </location>
</feature>
<comment type="caution">
    <text evidence="4">The sequence shown here is derived from an EMBL/GenBank/DDBJ whole genome shotgun (WGS) entry which is preliminary data.</text>
</comment>
<dbReference type="PROSITE" id="PS50297">
    <property type="entry name" value="ANK_REP_REGION"/>
    <property type="match status" value="2"/>
</dbReference>
<evidence type="ECO:0000256" key="2">
    <source>
        <dbReference type="ARBA" id="ARBA00023043"/>
    </source>
</evidence>
<evidence type="ECO:0000256" key="1">
    <source>
        <dbReference type="ARBA" id="ARBA00022737"/>
    </source>
</evidence>
<dbReference type="SUPFAM" id="SSF48403">
    <property type="entry name" value="Ankyrin repeat"/>
    <property type="match status" value="1"/>
</dbReference>
<protein>
    <submittedName>
        <fullName evidence="4">Mask protein</fullName>
    </submittedName>
</protein>
<evidence type="ECO:0000313" key="5">
    <source>
        <dbReference type="Proteomes" id="UP000649617"/>
    </source>
</evidence>
<evidence type="ECO:0000256" key="3">
    <source>
        <dbReference type="PROSITE-ProRule" id="PRU00023"/>
    </source>
</evidence>
<dbReference type="PANTHER" id="PTHR24166:SF48">
    <property type="entry name" value="PROTEIN VAPYRIN"/>
    <property type="match status" value="1"/>
</dbReference>
<dbReference type="AlphaFoldDB" id="A0A812V0I9"/>
<accession>A0A812V0I9</accession>